<dbReference type="AlphaFoldDB" id="A0A832YYG2"/>
<gene>
    <name evidence="1" type="ORF">EYH02_04100</name>
</gene>
<dbReference type="SUPFAM" id="SSF81301">
    <property type="entry name" value="Nucleotidyltransferase"/>
    <property type="match status" value="1"/>
</dbReference>
<evidence type="ECO:0000313" key="1">
    <source>
        <dbReference type="EMBL" id="HIP57236.1"/>
    </source>
</evidence>
<keyword evidence="1" id="KW-0808">Transferase</keyword>
<dbReference type="Pfam" id="PF09970">
    <property type="entry name" value="DUF2204"/>
    <property type="match status" value="1"/>
</dbReference>
<dbReference type="InterPro" id="IPR018700">
    <property type="entry name" value="DUF2204"/>
</dbReference>
<name>A0A832YYG2_9CREN</name>
<organism evidence="1 2">
    <name type="scientific">Ignisphaera aggregans</name>
    <dbReference type="NCBI Taxonomy" id="334771"/>
    <lineage>
        <taxon>Archaea</taxon>
        <taxon>Thermoproteota</taxon>
        <taxon>Thermoprotei</taxon>
        <taxon>Desulfurococcales</taxon>
        <taxon>Desulfurococcaceae</taxon>
        <taxon>Ignisphaera</taxon>
    </lineage>
</organism>
<dbReference type="Proteomes" id="UP000605805">
    <property type="component" value="Unassembled WGS sequence"/>
</dbReference>
<protein>
    <submittedName>
        <fullName evidence="1">Nucleotidyltransferase</fullName>
    </submittedName>
</protein>
<sequence>MKYKLTHLVKVLDLLRKEGIDGIIIGNTCIYLALRQSDIEDDIDLFVTSFSPLIEEERVRAIALQRGWRVGLTELGTPSLILNIDGIEIRVELYENIHDFYIPIEALELCRRKLSLSGIDIVFIAPECWAVFKAKRGSSQDMYALSKLYELYQLGELQLDLVLMKKIAQFYEDEAQYILDRLQSVGFKL</sequence>
<dbReference type="InterPro" id="IPR043519">
    <property type="entry name" value="NT_sf"/>
</dbReference>
<evidence type="ECO:0000313" key="2">
    <source>
        <dbReference type="Proteomes" id="UP000605805"/>
    </source>
</evidence>
<proteinExistence type="predicted"/>
<dbReference type="GO" id="GO:0016740">
    <property type="term" value="F:transferase activity"/>
    <property type="evidence" value="ECO:0007669"/>
    <property type="project" value="UniProtKB-KW"/>
</dbReference>
<accession>A0A832YYG2</accession>
<comment type="caution">
    <text evidence="1">The sequence shown here is derived from an EMBL/GenBank/DDBJ whole genome shotgun (WGS) entry which is preliminary data.</text>
</comment>
<reference evidence="1" key="1">
    <citation type="journal article" date="2020" name="ISME J.">
        <title>Gammaproteobacteria mediating utilization of methyl-, sulfur- and petroleum organic compounds in deep ocean hydrothermal plumes.</title>
        <authorList>
            <person name="Zhou Z."/>
            <person name="Liu Y."/>
            <person name="Pan J."/>
            <person name="Cron B.R."/>
            <person name="Toner B.M."/>
            <person name="Anantharaman K."/>
            <person name="Breier J.A."/>
            <person name="Dick G.J."/>
            <person name="Li M."/>
        </authorList>
    </citation>
    <scope>NUCLEOTIDE SEQUENCE</scope>
    <source>
        <strain evidence="1">SZUA-1435</strain>
    </source>
</reference>
<dbReference type="EMBL" id="DQTV01000074">
    <property type="protein sequence ID" value="HIP57236.1"/>
    <property type="molecule type" value="Genomic_DNA"/>
</dbReference>